<protein>
    <recommendedName>
        <fullName evidence="3">PD-(D/E)XK nuclease superfamily protein</fullName>
    </recommendedName>
</protein>
<evidence type="ECO:0000313" key="2">
    <source>
        <dbReference type="Proteomes" id="UP001171945"/>
    </source>
</evidence>
<gene>
    <name evidence="1" type="ORF">QUF54_08140</name>
</gene>
<dbReference type="EMBL" id="JAUCGM010000566">
    <property type="protein sequence ID" value="MDM8563308.1"/>
    <property type="molecule type" value="Genomic_DNA"/>
</dbReference>
<keyword evidence="2" id="KW-1185">Reference proteome</keyword>
<reference evidence="1" key="1">
    <citation type="submission" date="2023-06" db="EMBL/GenBank/DDBJ databases">
        <title>Uncultivated large filamentous bacteria from sulfidic sediments reveal new species and different genomic features in energy metabolism and defense.</title>
        <authorList>
            <person name="Fonseca A."/>
        </authorList>
    </citation>
    <scope>NUCLEOTIDE SEQUENCE</scope>
    <source>
        <strain evidence="1">HSG4</strain>
    </source>
</reference>
<evidence type="ECO:0008006" key="3">
    <source>
        <dbReference type="Google" id="ProtNLM"/>
    </source>
</evidence>
<dbReference type="Proteomes" id="UP001171945">
    <property type="component" value="Unassembled WGS sequence"/>
</dbReference>
<evidence type="ECO:0000313" key="1">
    <source>
        <dbReference type="EMBL" id="MDM8563308.1"/>
    </source>
</evidence>
<name>A0ABT7VUS3_9GAMM</name>
<proteinExistence type="predicted"/>
<comment type="caution">
    <text evidence="1">The sequence shown here is derived from an EMBL/GenBank/DDBJ whole genome shotgun (WGS) entry which is preliminary data.</text>
</comment>
<dbReference type="InterPro" id="IPR011335">
    <property type="entry name" value="Restrct_endonuc-II-like"/>
</dbReference>
<organism evidence="1 2">
    <name type="scientific">Candidatus Marithioploca araucensis</name>
    <dbReference type="NCBI Taxonomy" id="70273"/>
    <lineage>
        <taxon>Bacteria</taxon>
        <taxon>Pseudomonadati</taxon>
        <taxon>Pseudomonadota</taxon>
        <taxon>Gammaproteobacteria</taxon>
        <taxon>Thiotrichales</taxon>
        <taxon>Thiotrichaceae</taxon>
        <taxon>Candidatus Marithioploca</taxon>
    </lineage>
</organism>
<sequence>MNHYAGKFAEHILATAFRSRKRFALSKFFQNVLDTSPLNLQLVKERVLIQREDGKVMELDIVAESACGRVILVEVKKTQAPIGLNWIEDFQEKVEIYQSHFPNAIVLPAYFS</sequence>
<feature type="non-terminal residue" evidence="1">
    <location>
        <position position="112"/>
    </location>
</feature>
<dbReference type="SUPFAM" id="SSF52980">
    <property type="entry name" value="Restriction endonuclease-like"/>
    <property type="match status" value="1"/>
</dbReference>
<accession>A0ABT7VUS3</accession>